<gene>
    <name evidence="2" type="ORF">UFOVP1332_30</name>
    <name evidence="1" type="ORF">UFOVP565_13</name>
</gene>
<sequence length="114" mass="12620">MNTQETHNTTLVVYPGNVTNNVLNPLSLAGAFAVRTSLALTYKAFYILFPSEPENGYPTGYRSFHHVELTAVVPTLQFQGAEYDHPDVLADLPQEIIDALEEYCAEQAIENMSA</sequence>
<dbReference type="EMBL" id="LR797279">
    <property type="protein sequence ID" value="CAB4199231.1"/>
    <property type="molecule type" value="Genomic_DNA"/>
</dbReference>
<proteinExistence type="predicted"/>
<organism evidence="2">
    <name type="scientific">uncultured Caudovirales phage</name>
    <dbReference type="NCBI Taxonomy" id="2100421"/>
    <lineage>
        <taxon>Viruses</taxon>
        <taxon>Duplodnaviria</taxon>
        <taxon>Heunggongvirae</taxon>
        <taxon>Uroviricota</taxon>
        <taxon>Caudoviricetes</taxon>
        <taxon>Peduoviridae</taxon>
        <taxon>Maltschvirus</taxon>
        <taxon>Maltschvirus maltsch</taxon>
    </lineage>
</organism>
<accession>A0A6J5RZE9</accession>
<evidence type="ECO:0000313" key="1">
    <source>
        <dbReference type="EMBL" id="CAB4150338.1"/>
    </source>
</evidence>
<evidence type="ECO:0000313" key="2">
    <source>
        <dbReference type="EMBL" id="CAB4199231.1"/>
    </source>
</evidence>
<reference evidence="2" key="1">
    <citation type="submission" date="2020-05" db="EMBL/GenBank/DDBJ databases">
        <authorList>
            <person name="Chiriac C."/>
            <person name="Salcher M."/>
            <person name="Ghai R."/>
            <person name="Kavagutti S V."/>
        </authorList>
    </citation>
    <scope>NUCLEOTIDE SEQUENCE</scope>
</reference>
<name>A0A6J5RZE9_9CAUD</name>
<dbReference type="EMBL" id="LR796545">
    <property type="protein sequence ID" value="CAB4150338.1"/>
    <property type="molecule type" value="Genomic_DNA"/>
</dbReference>
<protein>
    <submittedName>
        <fullName evidence="2">Uncharacterized protein</fullName>
    </submittedName>
</protein>